<feature type="binding site" evidence="8">
    <location>
        <position position="183"/>
    </location>
    <ligand>
        <name>NAD(+)</name>
        <dbReference type="ChEBI" id="CHEBI:57540"/>
    </ligand>
</feature>
<feature type="binding site" evidence="8">
    <location>
        <position position="148"/>
    </location>
    <ligand>
        <name>NAD(+)</name>
        <dbReference type="ChEBI" id="CHEBI:57540"/>
    </ligand>
</feature>
<sequence length="265" mass="30180">MKFYIHNRGDEVSRQLEVTFRRQAETHGLIWDEEKPDIVVSIGGDGTLLHAFHKYIHSIDHVAFVGVHTGNLGFYADWKPEEIERLIEGMGLRQYRIVEYPLLELEIETDAGTECFLALNEATLKGIEATLVAQVNINDEQFEMFRGDGICISTPSGSTAYNKALGGAIIHPSLEALQVTEIASINNRVYRTLGSPIVLPKHHHIDIYPEAGKRLMLSIDHIYREYPNIHSLRANVAARKVKFFRYRSFPFWNRVADAFISDRSN</sequence>
<dbReference type="EC" id="2.7.1.23" evidence="8"/>
<comment type="subcellular location">
    <subcellularLocation>
        <location evidence="8">Cytoplasm</location>
    </subcellularLocation>
</comment>
<dbReference type="EMBL" id="BMAQ01000041">
    <property type="protein sequence ID" value="GFR39328.1"/>
    <property type="molecule type" value="Genomic_DNA"/>
</dbReference>
<dbReference type="GO" id="GO:0019674">
    <property type="term" value="P:NAD+ metabolic process"/>
    <property type="evidence" value="ECO:0007669"/>
    <property type="project" value="InterPro"/>
</dbReference>
<comment type="function">
    <text evidence="8">Involved in the regulation of the intracellular balance of NAD and NADP, and is a key enzyme in the biosynthesis of NADP. Catalyzes specifically the phosphorylation on 2'-hydroxyl of the adenosine moiety of NAD to yield NADP.</text>
</comment>
<dbReference type="InterPro" id="IPR016064">
    <property type="entry name" value="NAD/diacylglycerol_kinase_sf"/>
</dbReference>
<organism evidence="9 10">
    <name type="scientific">Insulibacter thermoxylanivorax</name>
    <dbReference type="NCBI Taxonomy" id="2749268"/>
    <lineage>
        <taxon>Bacteria</taxon>
        <taxon>Bacillati</taxon>
        <taxon>Bacillota</taxon>
        <taxon>Bacilli</taxon>
        <taxon>Bacillales</taxon>
        <taxon>Paenibacillaceae</taxon>
        <taxon>Insulibacter</taxon>
    </lineage>
</organism>
<evidence type="ECO:0000256" key="4">
    <source>
        <dbReference type="ARBA" id="ARBA00022840"/>
    </source>
</evidence>
<dbReference type="GO" id="GO:0051287">
    <property type="term" value="F:NAD binding"/>
    <property type="evidence" value="ECO:0007669"/>
    <property type="project" value="UniProtKB-ARBA"/>
</dbReference>
<feature type="active site" description="Proton acceptor" evidence="8">
    <location>
        <position position="45"/>
    </location>
</feature>
<evidence type="ECO:0000313" key="10">
    <source>
        <dbReference type="Proteomes" id="UP000654993"/>
    </source>
</evidence>
<evidence type="ECO:0000256" key="3">
    <source>
        <dbReference type="ARBA" id="ARBA00022777"/>
    </source>
</evidence>
<evidence type="ECO:0000313" key="9">
    <source>
        <dbReference type="EMBL" id="GFR39328.1"/>
    </source>
</evidence>
<keyword evidence="3 8" id="KW-0418">Kinase</keyword>
<dbReference type="GO" id="GO:0005524">
    <property type="term" value="F:ATP binding"/>
    <property type="evidence" value="ECO:0007669"/>
    <property type="project" value="UniProtKB-KW"/>
</dbReference>
<dbReference type="Proteomes" id="UP000654993">
    <property type="component" value="Unassembled WGS sequence"/>
</dbReference>
<keyword evidence="5 8" id="KW-0521">NADP</keyword>
<comment type="catalytic activity">
    <reaction evidence="7 8">
        <text>NAD(+) + ATP = ADP + NADP(+) + H(+)</text>
        <dbReference type="Rhea" id="RHEA:18629"/>
        <dbReference type="ChEBI" id="CHEBI:15378"/>
        <dbReference type="ChEBI" id="CHEBI:30616"/>
        <dbReference type="ChEBI" id="CHEBI:57540"/>
        <dbReference type="ChEBI" id="CHEBI:58349"/>
        <dbReference type="ChEBI" id="CHEBI:456216"/>
        <dbReference type="EC" id="2.7.1.23"/>
    </reaction>
</comment>
<keyword evidence="2 8" id="KW-0547">Nucleotide-binding</keyword>
<dbReference type="Pfam" id="PF01513">
    <property type="entry name" value="NAD_kinase"/>
    <property type="match status" value="1"/>
</dbReference>
<dbReference type="Gene3D" id="3.40.50.10330">
    <property type="entry name" value="Probable inorganic polyphosphate/atp-NAD kinase, domain 1"/>
    <property type="match status" value="1"/>
</dbReference>
<feature type="binding site" evidence="8">
    <location>
        <begin position="120"/>
        <end position="121"/>
    </location>
    <ligand>
        <name>NAD(+)</name>
        <dbReference type="ChEBI" id="CHEBI:57540"/>
    </ligand>
</feature>
<evidence type="ECO:0000256" key="8">
    <source>
        <dbReference type="HAMAP-Rule" id="MF_00361"/>
    </source>
</evidence>
<evidence type="ECO:0000256" key="1">
    <source>
        <dbReference type="ARBA" id="ARBA00022679"/>
    </source>
</evidence>
<keyword evidence="4 8" id="KW-0067">ATP-binding</keyword>
<keyword evidence="6 8" id="KW-0520">NAD</keyword>
<dbReference type="AlphaFoldDB" id="A0A916QH22"/>
<dbReference type="InterPro" id="IPR002504">
    <property type="entry name" value="NADK"/>
</dbReference>
<dbReference type="HAMAP" id="MF_00361">
    <property type="entry name" value="NAD_kinase"/>
    <property type="match status" value="1"/>
</dbReference>
<dbReference type="Gene3D" id="2.60.200.30">
    <property type="entry name" value="Probable inorganic polyphosphate/atp-NAD kinase, domain 2"/>
    <property type="match status" value="1"/>
</dbReference>
<accession>A0A916QH22</accession>
<dbReference type="GO" id="GO:0006741">
    <property type="term" value="P:NADP+ biosynthetic process"/>
    <property type="evidence" value="ECO:0007669"/>
    <property type="project" value="UniProtKB-UniRule"/>
</dbReference>
<proteinExistence type="inferred from homology"/>
<evidence type="ECO:0000256" key="5">
    <source>
        <dbReference type="ARBA" id="ARBA00022857"/>
    </source>
</evidence>
<dbReference type="InterPro" id="IPR017438">
    <property type="entry name" value="ATP-NAD_kinase_N"/>
</dbReference>
<dbReference type="SUPFAM" id="SSF111331">
    <property type="entry name" value="NAD kinase/diacylglycerol kinase-like"/>
    <property type="match status" value="1"/>
</dbReference>
<dbReference type="InterPro" id="IPR017437">
    <property type="entry name" value="ATP-NAD_kinase_PpnK-typ_C"/>
</dbReference>
<keyword evidence="1 8" id="KW-0808">Transferase</keyword>
<feature type="binding site" evidence="8">
    <location>
        <position position="50"/>
    </location>
    <ligand>
        <name>NAD(+)</name>
        <dbReference type="ChEBI" id="CHEBI:57540"/>
    </ligand>
</feature>
<protein>
    <recommendedName>
        <fullName evidence="8">NAD kinase</fullName>
        <ecNumber evidence="8">2.7.1.23</ecNumber>
    </recommendedName>
    <alternativeName>
        <fullName evidence="8">ATP-dependent NAD kinase</fullName>
    </alternativeName>
</protein>
<keyword evidence="10" id="KW-1185">Reference proteome</keyword>
<dbReference type="GO" id="GO:0005737">
    <property type="term" value="C:cytoplasm"/>
    <property type="evidence" value="ECO:0007669"/>
    <property type="project" value="UniProtKB-SubCell"/>
</dbReference>
<evidence type="ECO:0000256" key="2">
    <source>
        <dbReference type="ARBA" id="ARBA00022741"/>
    </source>
</evidence>
<evidence type="ECO:0000256" key="7">
    <source>
        <dbReference type="ARBA" id="ARBA00047925"/>
    </source>
</evidence>
<comment type="caution">
    <text evidence="8">Lacks conserved residue(s) required for the propagation of feature annotation.</text>
</comment>
<reference evidence="9" key="1">
    <citation type="submission" date="2020-08" db="EMBL/GenBank/DDBJ databases">
        <authorList>
            <person name="Uke A."/>
            <person name="Chhe C."/>
            <person name="Baramee S."/>
            <person name="Kosugi A."/>
        </authorList>
    </citation>
    <scope>NUCLEOTIDE SEQUENCE</scope>
    <source>
        <strain evidence="9">DA-C8</strain>
    </source>
</reference>
<keyword evidence="8" id="KW-0963">Cytoplasm</keyword>
<dbReference type="NCBIfam" id="NF003424">
    <property type="entry name" value="PRK04885.1"/>
    <property type="match status" value="1"/>
</dbReference>
<comment type="caution">
    <text evidence="9">The sequence shown here is derived from an EMBL/GenBank/DDBJ whole genome shotgun (WGS) entry which is preliminary data.</text>
</comment>
<name>A0A916QH22_9BACL</name>
<gene>
    <name evidence="9" type="primary">nadK1</name>
    <name evidence="8" type="synonym">nadK</name>
    <name evidence="9" type="ORF">PRECH8_26240</name>
</gene>
<dbReference type="PANTHER" id="PTHR20275">
    <property type="entry name" value="NAD KINASE"/>
    <property type="match status" value="1"/>
</dbReference>
<reference evidence="9" key="2">
    <citation type="journal article" date="2021" name="Data Brief">
        <title>Draft genome sequence data of the facultative, thermophilic, xylanolytic bacterium Paenibacillus sp. strain DA-C8.</title>
        <authorList>
            <person name="Chhe C."/>
            <person name="Uke A."/>
            <person name="Baramee S."/>
            <person name="Ungkulpasvich U."/>
            <person name="Tachaapaikoon C."/>
            <person name="Pason P."/>
            <person name="Waeonukul R."/>
            <person name="Ratanakhanokchai K."/>
            <person name="Kosugi A."/>
        </authorList>
    </citation>
    <scope>NUCLEOTIDE SEQUENCE</scope>
    <source>
        <strain evidence="9">DA-C8</strain>
    </source>
</reference>
<dbReference type="RefSeq" id="WP_200967523.1">
    <property type="nucleotide sequence ID" value="NZ_BMAQ01000041.1"/>
</dbReference>
<feature type="binding site" evidence="8">
    <location>
        <begin position="45"/>
        <end position="46"/>
    </location>
    <ligand>
        <name>NAD(+)</name>
        <dbReference type="ChEBI" id="CHEBI:57540"/>
    </ligand>
</feature>
<feature type="binding site" evidence="8">
    <location>
        <position position="146"/>
    </location>
    <ligand>
        <name>NAD(+)</name>
        <dbReference type="ChEBI" id="CHEBI:57540"/>
    </ligand>
</feature>
<evidence type="ECO:0000256" key="6">
    <source>
        <dbReference type="ARBA" id="ARBA00023027"/>
    </source>
</evidence>
<dbReference type="PANTHER" id="PTHR20275:SF0">
    <property type="entry name" value="NAD KINASE"/>
    <property type="match status" value="1"/>
</dbReference>
<dbReference type="Pfam" id="PF20143">
    <property type="entry name" value="NAD_kinase_C"/>
    <property type="match status" value="1"/>
</dbReference>
<comment type="cofactor">
    <cofactor evidence="8">
        <name>a divalent metal cation</name>
        <dbReference type="ChEBI" id="CHEBI:60240"/>
    </cofactor>
</comment>
<comment type="similarity">
    <text evidence="8">Belongs to the NAD kinase family.</text>
</comment>
<dbReference type="GO" id="GO:0046872">
    <property type="term" value="F:metal ion binding"/>
    <property type="evidence" value="ECO:0007669"/>
    <property type="project" value="UniProtKB-UniRule"/>
</dbReference>
<dbReference type="GO" id="GO:0003951">
    <property type="term" value="F:NAD+ kinase activity"/>
    <property type="evidence" value="ECO:0007669"/>
    <property type="project" value="UniProtKB-UniRule"/>
</dbReference>